<dbReference type="HOGENOM" id="CLU_1503984_0_0_1"/>
<reference evidence="1 2" key="1">
    <citation type="journal article" date="2012" name="BMC Genomics">
        <title>Comparative genomics of the white-rot fungi, Phanerochaete carnosa and P. chrysosporium, to elucidate the genetic basis of the distinct wood types they colonize.</title>
        <authorList>
            <person name="Suzuki H."/>
            <person name="MacDonald J."/>
            <person name="Syed K."/>
            <person name="Salamov A."/>
            <person name="Hori C."/>
            <person name="Aerts A."/>
            <person name="Henrissat B."/>
            <person name="Wiebenga A."/>
            <person name="vanKuyk P.A."/>
            <person name="Barry K."/>
            <person name="Lindquist E."/>
            <person name="LaButti K."/>
            <person name="Lapidus A."/>
            <person name="Lucas S."/>
            <person name="Coutinho P."/>
            <person name="Gong Y."/>
            <person name="Samejima M."/>
            <person name="Mahadevan R."/>
            <person name="Abou-Zaid M."/>
            <person name="de Vries R.P."/>
            <person name="Igarashi K."/>
            <person name="Yadav J.S."/>
            <person name="Grigoriev I.V."/>
            <person name="Master E.R."/>
        </authorList>
    </citation>
    <scope>NUCLEOTIDE SEQUENCE [LARGE SCALE GENOMIC DNA]</scope>
    <source>
        <strain evidence="1 2">HHB-10118-sp</strain>
    </source>
</reference>
<sequence length="179" mass="20157">MTRRKKGKKTRSTRVFGEGALMTVATMPWTVDTFREQPEKVGEALKQFHSFPDPVERYDFMAEYIDFDFAGPSEAQYDGLFSGGLPQAFLDIAMDRRLYEEYPDDPDAANYLLSMMDAHIVPINVVSIIGGRRNYLKPFLGCGRSFSNILHTFFSIPGSLMKAMKKKISISAGISSIFS</sequence>
<dbReference type="InParanoid" id="K5WDZ0"/>
<accession>K5WDZ0</accession>
<gene>
    <name evidence="1" type="ORF">PHACADRAFT_194827</name>
</gene>
<evidence type="ECO:0000313" key="2">
    <source>
        <dbReference type="Proteomes" id="UP000008370"/>
    </source>
</evidence>
<dbReference type="EMBL" id="JH930471">
    <property type="protein sequence ID" value="EKM57264.1"/>
    <property type="molecule type" value="Genomic_DNA"/>
</dbReference>
<dbReference type="GeneID" id="18911037"/>
<evidence type="ECO:0000313" key="1">
    <source>
        <dbReference type="EMBL" id="EKM57264.1"/>
    </source>
</evidence>
<name>K5WDZ0_PHACS</name>
<dbReference type="RefSeq" id="XP_007395080.1">
    <property type="nucleotide sequence ID" value="XM_007395018.1"/>
</dbReference>
<protein>
    <submittedName>
        <fullName evidence="1">Uncharacterized protein</fullName>
    </submittedName>
</protein>
<keyword evidence="2" id="KW-1185">Reference proteome</keyword>
<dbReference type="Proteomes" id="UP000008370">
    <property type="component" value="Unassembled WGS sequence"/>
</dbReference>
<dbReference type="AlphaFoldDB" id="K5WDZ0"/>
<organism evidence="1 2">
    <name type="scientific">Phanerochaete carnosa (strain HHB-10118-sp)</name>
    <name type="common">White-rot fungus</name>
    <name type="synonym">Peniophora carnosa</name>
    <dbReference type="NCBI Taxonomy" id="650164"/>
    <lineage>
        <taxon>Eukaryota</taxon>
        <taxon>Fungi</taxon>
        <taxon>Dikarya</taxon>
        <taxon>Basidiomycota</taxon>
        <taxon>Agaricomycotina</taxon>
        <taxon>Agaricomycetes</taxon>
        <taxon>Polyporales</taxon>
        <taxon>Phanerochaetaceae</taxon>
        <taxon>Phanerochaete</taxon>
    </lineage>
</organism>
<dbReference type="KEGG" id="pco:PHACADRAFT_194827"/>
<proteinExistence type="predicted"/>